<dbReference type="EMBL" id="PCWW01000042">
    <property type="protein sequence ID" value="PIR13352.1"/>
    <property type="molecule type" value="Genomic_DNA"/>
</dbReference>
<accession>A0A2M6K998</accession>
<proteinExistence type="predicted"/>
<name>A0A2M6K998_9BACT</name>
<reference evidence="1 2" key="1">
    <citation type="submission" date="2017-09" db="EMBL/GenBank/DDBJ databases">
        <title>Depth-based differentiation of microbial function through sediment-hosted aquifers and enrichment of novel symbionts in the deep terrestrial subsurface.</title>
        <authorList>
            <person name="Probst A.J."/>
            <person name="Ladd B."/>
            <person name="Jarett J.K."/>
            <person name="Geller-Mcgrath D.E."/>
            <person name="Sieber C.M."/>
            <person name="Emerson J.B."/>
            <person name="Anantharaman K."/>
            <person name="Thomas B.C."/>
            <person name="Malmstrom R."/>
            <person name="Stieglmeier M."/>
            <person name="Klingl A."/>
            <person name="Woyke T."/>
            <person name="Ryan C.M."/>
            <person name="Banfield J.F."/>
        </authorList>
    </citation>
    <scope>NUCLEOTIDE SEQUENCE [LARGE SCALE GENOMIC DNA]</scope>
    <source>
        <strain evidence="1">CG11_big_fil_rev_8_21_14_0_20_39_10</strain>
    </source>
</reference>
<gene>
    <name evidence="1" type="ORF">COV49_02575</name>
</gene>
<organism evidence="1 2">
    <name type="scientific">Candidatus Falkowbacteria bacterium CG11_big_fil_rev_8_21_14_0_20_39_10</name>
    <dbReference type="NCBI Taxonomy" id="1974570"/>
    <lineage>
        <taxon>Bacteria</taxon>
        <taxon>Candidatus Falkowiibacteriota</taxon>
    </lineage>
</organism>
<sequence>MASNNDFGKKIRPFFRELEKNGTMGEFDVSHWLTEGTDAYKFAHTRLTAEERENLSIAVHASMLLEA</sequence>
<evidence type="ECO:0000313" key="1">
    <source>
        <dbReference type="EMBL" id="PIR13352.1"/>
    </source>
</evidence>
<comment type="caution">
    <text evidence="1">The sequence shown here is derived from an EMBL/GenBank/DDBJ whole genome shotgun (WGS) entry which is preliminary data.</text>
</comment>
<evidence type="ECO:0000313" key="2">
    <source>
        <dbReference type="Proteomes" id="UP000230869"/>
    </source>
</evidence>
<dbReference type="AlphaFoldDB" id="A0A2M6K998"/>
<dbReference type="Proteomes" id="UP000230869">
    <property type="component" value="Unassembled WGS sequence"/>
</dbReference>
<protein>
    <submittedName>
        <fullName evidence="1">Uncharacterized protein</fullName>
    </submittedName>
</protein>